<feature type="region of interest" description="Disordered" evidence="6">
    <location>
        <begin position="1"/>
        <end position="21"/>
    </location>
</feature>
<feature type="domain" description="EamA" evidence="8">
    <location>
        <begin position="184"/>
        <end position="312"/>
    </location>
</feature>
<keyword evidence="5 7" id="KW-0472">Membrane</keyword>
<evidence type="ECO:0000256" key="2">
    <source>
        <dbReference type="ARBA" id="ARBA00022475"/>
    </source>
</evidence>
<dbReference type="AlphaFoldDB" id="A0A916ITA9"/>
<evidence type="ECO:0000256" key="3">
    <source>
        <dbReference type="ARBA" id="ARBA00022692"/>
    </source>
</evidence>
<protein>
    <submittedName>
        <fullName evidence="9">Threonine/homoserine exporter RhtA</fullName>
    </submittedName>
</protein>
<dbReference type="Pfam" id="PF00892">
    <property type="entry name" value="EamA"/>
    <property type="match status" value="1"/>
</dbReference>
<feature type="transmembrane region" description="Helical" evidence="7">
    <location>
        <begin position="272"/>
        <end position="292"/>
    </location>
</feature>
<comment type="subcellular location">
    <subcellularLocation>
        <location evidence="1">Cell membrane</location>
        <topology evidence="1">Multi-pass membrane protein</topology>
    </subcellularLocation>
</comment>
<proteinExistence type="predicted"/>
<evidence type="ECO:0000256" key="5">
    <source>
        <dbReference type="ARBA" id="ARBA00023136"/>
    </source>
</evidence>
<dbReference type="PANTHER" id="PTHR42920">
    <property type="entry name" value="OS03G0707200 PROTEIN-RELATED"/>
    <property type="match status" value="1"/>
</dbReference>
<reference evidence="9" key="1">
    <citation type="submission" date="2021-03" db="EMBL/GenBank/DDBJ databases">
        <authorList>
            <person name="Peeters C."/>
        </authorList>
    </citation>
    <scope>NUCLEOTIDE SEQUENCE</scope>
    <source>
        <strain evidence="9">LMG 31506</strain>
    </source>
</reference>
<feature type="transmembrane region" description="Helical" evidence="7">
    <location>
        <begin position="130"/>
        <end position="150"/>
    </location>
</feature>
<name>A0A916ITA9_9BURK</name>
<dbReference type="InterPro" id="IPR037185">
    <property type="entry name" value="EmrE-like"/>
</dbReference>
<feature type="transmembrane region" description="Helical" evidence="7">
    <location>
        <begin position="72"/>
        <end position="94"/>
    </location>
</feature>
<keyword evidence="2" id="KW-1003">Cell membrane</keyword>
<dbReference type="InterPro" id="IPR000620">
    <property type="entry name" value="EamA_dom"/>
</dbReference>
<feature type="transmembrane region" description="Helical" evidence="7">
    <location>
        <begin position="180"/>
        <end position="201"/>
    </location>
</feature>
<keyword evidence="10" id="KW-1185">Reference proteome</keyword>
<evidence type="ECO:0000256" key="7">
    <source>
        <dbReference type="SAM" id="Phobius"/>
    </source>
</evidence>
<evidence type="ECO:0000256" key="6">
    <source>
        <dbReference type="SAM" id="MobiDB-lite"/>
    </source>
</evidence>
<dbReference type="SUPFAM" id="SSF103481">
    <property type="entry name" value="Multidrug resistance efflux transporter EmrE"/>
    <property type="match status" value="1"/>
</dbReference>
<keyword evidence="3 7" id="KW-0812">Transmembrane</keyword>
<evidence type="ECO:0000256" key="1">
    <source>
        <dbReference type="ARBA" id="ARBA00004651"/>
    </source>
</evidence>
<gene>
    <name evidence="9" type="primary">rhtA</name>
    <name evidence="9" type="ORF">LMG31506_01712</name>
</gene>
<keyword evidence="4 7" id="KW-1133">Transmembrane helix</keyword>
<evidence type="ECO:0000313" key="10">
    <source>
        <dbReference type="Proteomes" id="UP000672934"/>
    </source>
</evidence>
<feature type="transmembrane region" description="Helical" evidence="7">
    <location>
        <begin position="298"/>
        <end position="318"/>
    </location>
</feature>
<feature type="transmembrane region" description="Helical" evidence="7">
    <location>
        <begin position="213"/>
        <end position="230"/>
    </location>
</feature>
<comment type="caution">
    <text evidence="9">The sequence shown here is derived from an EMBL/GenBank/DDBJ whole genome shotgun (WGS) entry which is preliminary data.</text>
</comment>
<sequence>MSRELYSAEIPHPSMAPGARMAQDAAASPNQDFQLPLNRLRQSATLLAVVALTGSMASLCIGTSFAKSLFSALGAQGTTALRVGFSALILLAVWRPWRIPLSAANARAIALYGAALGATNLLFYMSLRTIPLGLAIAVEFTGPLTVAVLSSRRAIDFLWIAFAVTGLLLLLPLGEASTHLDPVGIGFALAAGVGWALYIIFGQRAGNAHGGQATSLGLTVAALVVLPFGVAHAGTAMFSPPLLLAGLAVGVLSSAIPYSLEMVALKRLPRRTFGILLSMEPAMGALAGLVFLHEQLSMIQWLAIGSIIVASIGCTATARGKPAG</sequence>
<feature type="transmembrane region" description="Helical" evidence="7">
    <location>
        <begin position="44"/>
        <end position="66"/>
    </location>
</feature>
<accession>A0A916ITA9</accession>
<evidence type="ECO:0000259" key="8">
    <source>
        <dbReference type="Pfam" id="PF00892"/>
    </source>
</evidence>
<dbReference type="PANTHER" id="PTHR42920:SF5">
    <property type="entry name" value="EAMA DOMAIN-CONTAINING PROTEIN"/>
    <property type="match status" value="1"/>
</dbReference>
<dbReference type="GO" id="GO:0005886">
    <property type="term" value="C:plasma membrane"/>
    <property type="evidence" value="ECO:0007669"/>
    <property type="project" value="UniProtKB-SubCell"/>
</dbReference>
<dbReference type="InterPro" id="IPR051258">
    <property type="entry name" value="Diverse_Substrate_Transporter"/>
</dbReference>
<evidence type="ECO:0000313" key="9">
    <source>
        <dbReference type="EMBL" id="CAG2136742.1"/>
    </source>
</evidence>
<dbReference type="Proteomes" id="UP000672934">
    <property type="component" value="Unassembled WGS sequence"/>
</dbReference>
<feature type="transmembrane region" description="Helical" evidence="7">
    <location>
        <begin position="157"/>
        <end position="174"/>
    </location>
</feature>
<feature type="transmembrane region" description="Helical" evidence="7">
    <location>
        <begin position="106"/>
        <end position="124"/>
    </location>
</feature>
<feature type="transmembrane region" description="Helical" evidence="7">
    <location>
        <begin position="242"/>
        <end position="260"/>
    </location>
</feature>
<dbReference type="EMBL" id="CAJPUY010000005">
    <property type="protein sequence ID" value="CAG2136742.1"/>
    <property type="molecule type" value="Genomic_DNA"/>
</dbReference>
<evidence type="ECO:0000256" key="4">
    <source>
        <dbReference type="ARBA" id="ARBA00022989"/>
    </source>
</evidence>
<organism evidence="9 10">
    <name type="scientific">Cupriavidus yeoncheonensis</name>
    <dbReference type="NCBI Taxonomy" id="1462994"/>
    <lineage>
        <taxon>Bacteria</taxon>
        <taxon>Pseudomonadati</taxon>
        <taxon>Pseudomonadota</taxon>
        <taxon>Betaproteobacteria</taxon>
        <taxon>Burkholderiales</taxon>
        <taxon>Burkholderiaceae</taxon>
        <taxon>Cupriavidus</taxon>
    </lineage>
</organism>